<reference evidence="5 6" key="1">
    <citation type="submission" date="2018-07" db="EMBL/GenBank/DDBJ databases">
        <title>Motiliproteus coralliicola sp. nov., a bacterium isolated from Coral.</title>
        <authorList>
            <person name="Wang G."/>
        </authorList>
    </citation>
    <scope>NUCLEOTIDE SEQUENCE [LARGE SCALE GENOMIC DNA]</scope>
    <source>
        <strain evidence="5 6">C34</strain>
    </source>
</reference>
<dbReference type="GO" id="GO:0000976">
    <property type="term" value="F:transcription cis-regulatory region binding"/>
    <property type="evidence" value="ECO:0007669"/>
    <property type="project" value="TreeGrafter"/>
</dbReference>
<dbReference type="InterPro" id="IPR018060">
    <property type="entry name" value="HTH_AraC"/>
</dbReference>
<dbReference type="PANTHER" id="PTHR47894">
    <property type="entry name" value="HTH-TYPE TRANSCRIPTIONAL REGULATOR GADX"/>
    <property type="match status" value="1"/>
</dbReference>
<organism evidence="5 6">
    <name type="scientific">Motiliproteus coralliicola</name>
    <dbReference type="NCBI Taxonomy" id="2283196"/>
    <lineage>
        <taxon>Bacteria</taxon>
        <taxon>Pseudomonadati</taxon>
        <taxon>Pseudomonadota</taxon>
        <taxon>Gammaproteobacteria</taxon>
        <taxon>Oceanospirillales</taxon>
        <taxon>Oceanospirillaceae</taxon>
        <taxon>Motiliproteus</taxon>
    </lineage>
</organism>
<evidence type="ECO:0000313" key="6">
    <source>
        <dbReference type="Proteomes" id="UP000253769"/>
    </source>
</evidence>
<dbReference type="PANTHER" id="PTHR47894:SF1">
    <property type="entry name" value="HTH-TYPE TRANSCRIPTIONAL REGULATOR VQSM"/>
    <property type="match status" value="1"/>
</dbReference>
<dbReference type="Pfam" id="PF12833">
    <property type="entry name" value="HTH_18"/>
    <property type="match status" value="1"/>
</dbReference>
<dbReference type="GO" id="GO:0003700">
    <property type="term" value="F:DNA-binding transcription factor activity"/>
    <property type="evidence" value="ECO:0007669"/>
    <property type="project" value="InterPro"/>
</dbReference>
<dbReference type="SMART" id="SM00342">
    <property type="entry name" value="HTH_ARAC"/>
    <property type="match status" value="1"/>
</dbReference>
<dbReference type="InterPro" id="IPR009057">
    <property type="entry name" value="Homeodomain-like_sf"/>
</dbReference>
<dbReference type="InterPro" id="IPR020449">
    <property type="entry name" value="Tscrpt_reg_AraC-type_HTH"/>
</dbReference>
<accession>A0A369WVT7</accession>
<sequence length="341" mass="38471">MLCMPDNNLQATKSGIPVNWLFKSLMDKGIDLQEIRESLQLNEAEINPSTRILPTLTYNRIFEWAAARTQDPDLGIHIAEKVEPNQFGMLGYLASNAPTVGDLCDIVERYQRVFTPDFSHTFTSTEGVCQCLYEEALLANIDSRQDTDFSFGILITTIRLAAGESWCPLRCDFTYPKPEKLDNLQRLFGSDLHFEQPANKIYFSDEVLSLTMPSGDANLLAILMQQANQLLDQLSSKDLIRHVKFLITTGIGDDSSSAENIAKHLNMSVRTLNRQLKERNINFRELRNGVVINVAKDALINTDSSITDIALMLGYSETSAFDRFFKRLTGQTPLQYRKSAL</sequence>
<dbReference type="Gene3D" id="1.10.10.60">
    <property type="entry name" value="Homeodomain-like"/>
    <property type="match status" value="1"/>
</dbReference>
<proteinExistence type="predicted"/>
<evidence type="ECO:0000256" key="3">
    <source>
        <dbReference type="ARBA" id="ARBA00023163"/>
    </source>
</evidence>
<dbReference type="Proteomes" id="UP000253769">
    <property type="component" value="Unassembled WGS sequence"/>
</dbReference>
<gene>
    <name evidence="5" type="ORF">DV711_03485</name>
</gene>
<dbReference type="AlphaFoldDB" id="A0A369WVT7"/>
<feature type="domain" description="HTH araC/xylS-type" evidence="4">
    <location>
        <begin position="241"/>
        <end position="339"/>
    </location>
</feature>
<comment type="caution">
    <text evidence="5">The sequence shown here is derived from an EMBL/GenBank/DDBJ whole genome shotgun (WGS) entry which is preliminary data.</text>
</comment>
<keyword evidence="1" id="KW-0805">Transcription regulation</keyword>
<evidence type="ECO:0000256" key="1">
    <source>
        <dbReference type="ARBA" id="ARBA00023015"/>
    </source>
</evidence>
<evidence type="ECO:0000259" key="4">
    <source>
        <dbReference type="PROSITE" id="PS01124"/>
    </source>
</evidence>
<evidence type="ECO:0000256" key="2">
    <source>
        <dbReference type="ARBA" id="ARBA00023125"/>
    </source>
</evidence>
<dbReference type="InterPro" id="IPR032687">
    <property type="entry name" value="AraC-type_N"/>
</dbReference>
<keyword evidence="2" id="KW-0238">DNA-binding</keyword>
<dbReference type="GO" id="GO:0005829">
    <property type="term" value="C:cytosol"/>
    <property type="evidence" value="ECO:0007669"/>
    <property type="project" value="TreeGrafter"/>
</dbReference>
<dbReference type="PROSITE" id="PS01124">
    <property type="entry name" value="HTH_ARAC_FAMILY_2"/>
    <property type="match status" value="1"/>
</dbReference>
<keyword evidence="6" id="KW-1185">Reference proteome</keyword>
<dbReference type="OrthoDB" id="5582699at2"/>
<dbReference type="PRINTS" id="PR00032">
    <property type="entry name" value="HTHARAC"/>
</dbReference>
<protein>
    <submittedName>
        <fullName evidence="5">AraC family transcriptional regulator</fullName>
    </submittedName>
</protein>
<dbReference type="Pfam" id="PF12625">
    <property type="entry name" value="Arabinose_bd"/>
    <property type="match status" value="1"/>
</dbReference>
<dbReference type="SUPFAM" id="SSF46689">
    <property type="entry name" value="Homeodomain-like"/>
    <property type="match status" value="1"/>
</dbReference>
<dbReference type="EMBL" id="QQOH01000001">
    <property type="protein sequence ID" value="RDE24664.1"/>
    <property type="molecule type" value="Genomic_DNA"/>
</dbReference>
<keyword evidence="3" id="KW-0804">Transcription</keyword>
<evidence type="ECO:0000313" key="5">
    <source>
        <dbReference type="EMBL" id="RDE24664.1"/>
    </source>
</evidence>
<name>A0A369WVT7_9GAMM</name>